<reference evidence="2" key="2">
    <citation type="journal article" date="2021" name="Syst. Appl. Microbiol.">
        <title>Roseomonas hellenica sp. nov., isolated from roots of wild-growing Alkanna tinctoria.</title>
        <authorList>
            <person name="Rat A."/>
            <person name="Naranjo H.D."/>
            <person name="Lebbe L."/>
            <person name="Cnockaert M."/>
            <person name="Krigas N."/>
            <person name="Grigoriadou K."/>
            <person name="Maloupa E."/>
            <person name="Willems A."/>
        </authorList>
    </citation>
    <scope>NUCLEOTIDE SEQUENCE</scope>
    <source>
        <strain evidence="2">LMG 31231</strain>
    </source>
</reference>
<keyword evidence="3" id="KW-1185">Reference proteome</keyword>
<evidence type="ECO:0000313" key="2">
    <source>
        <dbReference type="EMBL" id="MBR0672767.1"/>
    </source>
</evidence>
<evidence type="ECO:0000313" key="3">
    <source>
        <dbReference type="Proteomes" id="UP001138751"/>
    </source>
</evidence>
<protein>
    <submittedName>
        <fullName evidence="2">Uncharacterized protein</fullName>
    </submittedName>
</protein>
<dbReference type="RefSeq" id="WP_211863184.1">
    <property type="nucleotide sequence ID" value="NZ_JAAEDM010000049.1"/>
</dbReference>
<dbReference type="Proteomes" id="UP001138751">
    <property type="component" value="Unassembled WGS sequence"/>
</dbReference>
<organism evidence="2 3">
    <name type="scientific">Neoroseomonas soli</name>
    <dbReference type="NCBI Taxonomy" id="1081025"/>
    <lineage>
        <taxon>Bacteria</taxon>
        <taxon>Pseudomonadati</taxon>
        <taxon>Pseudomonadota</taxon>
        <taxon>Alphaproteobacteria</taxon>
        <taxon>Acetobacterales</taxon>
        <taxon>Acetobacteraceae</taxon>
        <taxon>Neoroseomonas</taxon>
    </lineage>
</organism>
<keyword evidence="1" id="KW-0812">Transmembrane</keyword>
<gene>
    <name evidence="2" type="ORF">GXW76_16425</name>
</gene>
<sequence length="66" mass="6922">MMEILGYLPWGFASGLLAMALLALGLRRWGGKRGMFAGGVLAWVACGLAALWAGSSLFEAITLLGH</sequence>
<evidence type="ECO:0000256" key="1">
    <source>
        <dbReference type="SAM" id="Phobius"/>
    </source>
</evidence>
<dbReference type="AlphaFoldDB" id="A0A9X9X038"/>
<proteinExistence type="predicted"/>
<keyword evidence="1" id="KW-1133">Transmembrane helix</keyword>
<dbReference type="EMBL" id="JAAEDM010000049">
    <property type="protein sequence ID" value="MBR0672767.1"/>
    <property type="molecule type" value="Genomic_DNA"/>
</dbReference>
<feature type="transmembrane region" description="Helical" evidence="1">
    <location>
        <begin position="36"/>
        <end position="58"/>
    </location>
</feature>
<reference evidence="2" key="1">
    <citation type="submission" date="2020-01" db="EMBL/GenBank/DDBJ databases">
        <authorList>
            <person name="Rat A."/>
        </authorList>
    </citation>
    <scope>NUCLEOTIDE SEQUENCE</scope>
    <source>
        <strain evidence="2">LMG 31231</strain>
    </source>
</reference>
<keyword evidence="1" id="KW-0472">Membrane</keyword>
<accession>A0A9X9X038</accession>
<comment type="caution">
    <text evidence="2">The sequence shown here is derived from an EMBL/GenBank/DDBJ whole genome shotgun (WGS) entry which is preliminary data.</text>
</comment>
<feature type="transmembrane region" description="Helical" evidence="1">
    <location>
        <begin position="6"/>
        <end position="24"/>
    </location>
</feature>
<name>A0A9X9X038_9PROT</name>